<proteinExistence type="predicted"/>
<evidence type="ECO:0000313" key="2">
    <source>
        <dbReference type="EMBL" id="WND24052.1"/>
    </source>
</evidence>
<evidence type="ECO:0000313" key="3">
    <source>
        <dbReference type="Proteomes" id="UP001249394"/>
    </source>
</evidence>
<accession>A0ABY9UT77</accession>
<reference evidence="2 3" key="1">
    <citation type="submission" date="2023-09" db="EMBL/GenBank/DDBJ databases">
        <title>The genome sequence of Streptomyces anthocyanicus.</title>
        <authorList>
            <person name="Mo P."/>
        </authorList>
    </citation>
    <scope>NUCLEOTIDE SEQUENCE [LARGE SCALE GENOMIC DNA]</scope>
    <source>
        <strain evidence="2 3">JCM 4387</strain>
        <plasmid evidence="2 3">punmamed1</plasmid>
    </source>
</reference>
<keyword evidence="3" id="KW-1185">Reference proteome</keyword>
<geneLocation type="plasmid" evidence="2 3">
    <name>punmamed1</name>
</geneLocation>
<dbReference type="EMBL" id="CP134214">
    <property type="protein sequence ID" value="WND24052.1"/>
    <property type="molecule type" value="Genomic_DNA"/>
</dbReference>
<name>A0ABY9UT77_STRVL</name>
<feature type="region of interest" description="Disordered" evidence="1">
    <location>
        <begin position="59"/>
        <end position="78"/>
    </location>
</feature>
<evidence type="ECO:0000256" key="1">
    <source>
        <dbReference type="SAM" id="MobiDB-lite"/>
    </source>
</evidence>
<organism evidence="2 3">
    <name type="scientific">Streptomyces violaceus</name>
    <name type="common">Streptomyces venezuelae</name>
    <dbReference type="NCBI Taxonomy" id="1936"/>
    <lineage>
        <taxon>Bacteria</taxon>
        <taxon>Bacillati</taxon>
        <taxon>Actinomycetota</taxon>
        <taxon>Actinomycetes</taxon>
        <taxon>Kitasatosporales</taxon>
        <taxon>Streptomycetaceae</taxon>
        <taxon>Streptomyces</taxon>
    </lineage>
</organism>
<sequence length="78" mass="8512">MSVYCPPVQEHENVIRASLRVIEGTHYQRADDPHADAEQQYGEEQLALAARALVEAVDRKPADEQPIGWSKDAAGGGV</sequence>
<gene>
    <name evidence="2" type="ORF">RI060_42800</name>
</gene>
<keyword evidence="2" id="KW-0614">Plasmid</keyword>
<dbReference type="Proteomes" id="UP001249394">
    <property type="component" value="Plasmid punmamed1"/>
</dbReference>
<protein>
    <submittedName>
        <fullName evidence="2">Uncharacterized protein</fullName>
    </submittedName>
</protein>